<feature type="region of interest" description="Disordered" evidence="1">
    <location>
        <begin position="1"/>
        <end position="21"/>
    </location>
</feature>
<evidence type="ECO:0000256" key="1">
    <source>
        <dbReference type="SAM" id="MobiDB-lite"/>
    </source>
</evidence>
<proteinExistence type="predicted"/>
<gene>
    <name evidence="2" type="ORF">Tci_680536</name>
</gene>
<accession>A0A699KS02</accession>
<feature type="non-terminal residue" evidence="2">
    <location>
        <position position="241"/>
    </location>
</feature>
<evidence type="ECO:0000313" key="2">
    <source>
        <dbReference type="EMBL" id="GFB08565.1"/>
    </source>
</evidence>
<organism evidence="2">
    <name type="scientific">Tanacetum cinerariifolium</name>
    <name type="common">Dalmatian daisy</name>
    <name type="synonym">Chrysanthemum cinerariifolium</name>
    <dbReference type="NCBI Taxonomy" id="118510"/>
    <lineage>
        <taxon>Eukaryota</taxon>
        <taxon>Viridiplantae</taxon>
        <taxon>Streptophyta</taxon>
        <taxon>Embryophyta</taxon>
        <taxon>Tracheophyta</taxon>
        <taxon>Spermatophyta</taxon>
        <taxon>Magnoliopsida</taxon>
        <taxon>eudicotyledons</taxon>
        <taxon>Gunneridae</taxon>
        <taxon>Pentapetalae</taxon>
        <taxon>asterids</taxon>
        <taxon>campanulids</taxon>
        <taxon>Asterales</taxon>
        <taxon>Asteraceae</taxon>
        <taxon>Asteroideae</taxon>
        <taxon>Anthemideae</taxon>
        <taxon>Anthemidinae</taxon>
        <taxon>Tanacetum</taxon>
    </lineage>
</organism>
<dbReference type="EMBL" id="BKCJ010548896">
    <property type="protein sequence ID" value="GFB08565.1"/>
    <property type="molecule type" value="Genomic_DNA"/>
</dbReference>
<protein>
    <submittedName>
        <fullName evidence="2">Uncharacterized protein</fullName>
    </submittedName>
</protein>
<sequence>MHSSDERRTTQNSGICLPGPDGEMYYEDDSDVIHVDNSSDLTLSTSLNDLEITALHIDSQSIDVDAPQGIIDVDEDDDIIDDEDAFPHDLAYSDDDDDDDQMLHEDTMVIVVVMIVPLHTSDHAAYWANYLGELVRELPMHCPSWRQVPAERKARVLAKIGSQFDLKPHMESEHWSKIYTGIKQHLQKIYNGNKSALKAQHWIAFRNDPKNLTRYAQIAKTEQRARSYAGTDPNHLLPFKI</sequence>
<reference evidence="2" key="1">
    <citation type="journal article" date="2019" name="Sci. Rep.">
        <title>Draft genome of Tanacetum cinerariifolium, the natural source of mosquito coil.</title>
        <authorList>
            <person name="Yamashiro T."/>
            <person name="Shiraishi A."/>
            <person name="Satake H."/>
            <person name="Nakayama K."/>
        </authorList>
    </citation>
    <scope>NUCLEOTIDE SEQUENCE</scope>
</reference>
<name>A0A699KS02_TANCI</name>
<comment type="caution">
    <text evidence="2">The sequence shown here is derived from an EMBL/GenBank/DDBJ whole genome shotgun (WGS) entry which is preliminary data.</text>
</comment>
<dbReference type="AlphaFoldDB" id="A0A699KS02"/>